<sequence length="67" mass="7660">MSVTETVLMLTSNRLSILRDLSISSYDREEKGEDGYNNKNQIHSEFPAVRGEKHKESRQMLACDAKT</sequence>
<dbReference type="EMBL" id="JAINUG010000074">
    <property type="protein sequence ID" value="KAJ8400816.1"/>
    <property type="molecule type" value="Genomic_DNA"/>
</dbReference>
<comment type="caution">
    <text evidence="1">The sequence shown here is derived from an EMBL/GenBank/DDBJ whole genome shotgun (WGS) entry which is preliminary data.</text>
</comment>
<reference evidence="1" key="1">
    <citation type="journal article" date="2023" name="Science">
        <title>Genome structures resolve the early diversification of teleost fishes.</title>
        <authorList>
            <person name="Parey E."/>
            <person name="Louis A."/>
            <person name="Montfort J."/>
            <person name="Bouchez O."/>
            <person name="Roques C."/>
            <person name="Iampietro C."/>
            <person name="Lluch J."/>
            <person name="Castinel A."/>
            <person name="Donnadieu C."/>
            <person name="Desvignes T."/>
            <person name="Floi Bucao C."/>
            <person name="Jouanno E."/>
            <person name="Wen M."/>
            <person name="Mejri S."/>
            <person name="Dirks R."/>
            <person name="Jansen H."/>
            <person name="Henkel C."/>
            <person name="Chen W.J."/>
            <person name="Zahm M."/>
            <person name="Cabau C."/>
            <person name="Klopp C."/>
            <person name="Thompson A.W."/>
            <person name="Robinson-Rechavi M."/>
            <person name="Braasch I."/>
            <person name="Lecointre G."/>
            <person name="Bobe J."/>
            <person name="Postlethwait J.H."/>
            <person name="Berthelot C."/>
            <person name="Roest Crollius H."/>
            <person name="Guiguen Y."/>
        </authorList>
    </citation>
    <scope>NUCLEOTIDE SEQUENCE</scope>
    <source>
        <strain evidence="1">NC1722</strain>
    </source>
</reference>
<gene>
    <name evidence="1" type="ORF">AAFF_G00391700</name>
</gene>
<protein>
    <submittedName>
        <fullName evidence="1">Uncharacterized protein</fullName>
    </submittedName>
</protein>
<organism evidence="1 2">
    <name type="scientific">Aldrovandia affinis</name>
    <dbReference type="NCBI Taxonomy" id="143900"/>
    <lineage>
        <taxon>Eukaryota</taxon>
        <taxon>Metazoa</taxon>
        <taxon>Chordata</taxon>
        <taxon>Craniata</taxon>
        <taxon>Vertebrata</taxon>
        <taxon>Euteleostomi</taxon>
        <taxon>Actinopterygii</taxon>
        <taxon>Neopterygii</taxon>
        <taxon>Teleostei</taxon>
        <taxon>Notacanthiformes</taxon>
        <taxon>Halosauridae</taxon>
        <taxon>Aldrovandia</taxon>
    </lineage>
</organism>
<dbReference type="AlphaFoldDB" id="A0AAD7SDY8"/>
<proteinExistence type="predicted"/>
<evidence type="ECO:0000313" key="1">
    <source>
        <dbReference type="EMBL" id="KAJ8400816.1"/>
    </source>
</evidence>
<keyword evidence="2" id="KW-1185">Reference proteome</keyword>
<accession>A0AAD7SDY8</accession>
<dbReference type="Proteomes" id="UP001221898">
    <property type="component" value="Unassembled WGS sequence"/>
</dbReference>
<evidence type="ECO:0000313" key="2">
    <source>
        <dbReference type="Proteomes" id="UP001221898"/>
    </source>
</evidence>
<name>A0AAD7SDY8_9TELE</name>